<proteinExistence type="predicted"/>
<dbReference type="HOGENOM" id="CLU_2788055_0_0_0"/>
<dbReference type="RefSeq" id="WP_013579138.1">
    <property type="nucleotide sequence ID" value="NC_015064.1"/>
</dbReference>
<dbReference type="EMBL" id="CP002480">
    <property type="protein sequence ID" value="ADW67812.1"/>
    <property type="molecule type" value="Genomic_DNA"/>
</dbReference>
<evidence type="ECO:0000313" key="1">
    <source>
        <dbReference type="EMBL" id="ADW67812.1"/>
    </source>
</evidence>
<gene>
    <name evidence="1" type="ordered locus">AciX9_0742</name>
</gene>
<dbReference type="AlphaFoldDB" id="E8X0E8"/>
<dbReference type="OrthoDB" id="122400at2"/>
<keyword evidence="2" id="KW-1185">Reference proteome</keyword>
<dbReference type="Proteomes" id="UP000000343">
    <property type="component" value="Chromosome"/>
</dbReference>
<evidence type="ECO:0000313" key="2">
    <source>
        <dbReference type="Proteomes" id="UP000000343"/>
    </source>
</evidence>
<dbReference type="STRING" id="1198114.AciX9_0742"/>
<sequence length="68" mass="7686">MSNALPYLIPTFAVLLGVLFTRQDINALRAELKAELKSEIGQLRSEIITLRDNIHRDMIGLHERVATV</sequence>
<dbReference type="PaxDb" id="1198114-AciX9_0742"/>
<reference evidence="2" key="1">
    <citation type="submission" date="2011-01" db="EMBL/GenBank/DDBJ databases">
        <title>Complete sequence of chromosome of Acidobacterium sp. MP5ACTX9.</title>
        <authorList>
            <consortium name="US DOE Joint Genome Institute"/>
            <person name="Lucas S."/>
            <person name="Copeland A."/>
            <person name="Lapidus A."/>
            <person name="Cheng J.-F."/>
            <person name="Goodwin L."/>
            <person name="Pitluck S."/>
            <person name="Teshima H."/>
            <person name="Detter J.C."/>
            <person name="Han C."/>
            <person name="Tapia R."/>
            <person name="Land M."/>
            <person name="Hauser L."/>
            <person name="Kyrpides N."/>
            <person name="Ivanova N."/>
            <person name="Ovchinnikova G."/>
            <person name="Pagani I."/>
            <person name="Rawat S.R."/>
            <person name="Mannisto M."/>
            <person name="Haggblom M.M."/>
            <person name="Woyke T."/>
        </authorList>
    </citation>
    <scope>NUCLEOTIDE SEQUENCE [LARGE SCALE GENOMIC DNA]</scope>
    <source>
        <strain evidence="2">MP5ACTX9</strain>
    </source>
</reference>
<protein>
    <submittedName>
        <fullName evidence="1">Uncharacterized protein</fullName>
    </submittedName>
</protein>
<organism evidence="2">
    <name type="scientific">Granulicella tundricola (strain ATCC BAA-1859 / DSM 23138 / MP5ACTX9)</name>
    <dbReference type="NCBI Taxonomy" id="1198114"/>
    <lineage>
        <taxon>Bacteria</taxon>
        <taxon>Pseudomonadati</taxon>
        <taxon>Acidobacteriota</taxon>
        <taxon>Terriglobia</taxon>
        <taxon>Terriglobales</taxon>
        <taxon>Acidobacteriaceae</taxon>
        <taxon>Granulicella</taxon>
    </lineage>
</organism>
<name>E8X0E8_GRATM</name>
<accession>E8X0E8</accession>
<dbReference type="KEGG" id="acm:AciX9_0742"/>